<comment type="subunit">
    <text evidence="3">Binds to multiple calmodulin (CaM) in the presence of Ca(2+) and CaM-like proteins.</text>
</comment>
<dbReference type="PANTHER" id="PTHR32295:SF11">
    <property type="entry name" value="PROTEIN IQ-DOMAIN 22"/>
    <property type="match status" value="1"/>
</dbReference>
<comment type="similarity">
    <text evidence="2">Belongs to the IQD family.</text>
</comment>
<dbReference type="PANTHER" id="PTHR32295">
    <property type="entry name" value="IQ-DOMAIN 5-RELATED"/>
    <property type="match status" value="1"/>
</dbReference>
<evidence type="ECO:0000256" key="2">
    <source>
        <dbReference type="ARBA" id="ARBA00024341"/>
    </source>
</evidence>
<dbReference type="Gene3D" id="1.20.5.190">
    <property type="match status" value="1"/>
</dbReference>
<keyword evidence="6" id="KW-1185">Reference proteome</keyword>
<feature type="region of interest" description="Disordered" evidence="4">
    <location>
        <begin position="385"/>
        <end position="407"/>
    </location>
</feature>
<feature type="region of interest" description="Disordered" evidence="4">
    <location>
        <begin position="338"/>
        <end position="357"/>
    </location>
</feature>
<name>A0A6P6U5L1_COFAR</name>
<dbReference type="PROSITE" id="PS50096">
    <property type="entry name" value="IQ"/>
    <property type="match status" value="2"/>
</dbReference>
<protein>
    <submittedName>
        <fullName evidence="7">Protein IQ-DOMAIN 22-like</fullName>
    </submittedName>
</protein>
<reference evidence="7" key="2">
    <citation type="submission" date="2025-08" db="UniProtKB">
        <authorList>
            <consortium name="RefSeq"/>
        </authorList>
    </citation>
    <scope>IDENTIFICATION</scope>
    <source>
        <tissue evidence="7">Leaves</tissue>
    </source>
</reference>
<reference evidence="6" key="1">
    <citation type="journal article" date="2025" name="Foods">
        <title>Unveiling the Microbial Signatures of Arabica Coffee Cherries: Insights into Ripeness Specific Diversity, Functional Traits, and Implications for Quality and Safety.</title>
        <authorList>
            <consortium name="RefSeq"/>
            <person name="Tenea G.N."/>
            <person name="Cifuentes V."/>
            <person name="Reyes P."/>
            <person name="Cevallos-Vallejos M."/>
        </authorList>
    </citation>
    <scope>NUCLEOTIDE SEQUENCE [LARGE SCALE GENOMIC DNA]</scope>
</reference>
<dbReference type="GeneID" id="113707257"/>
<evidence type="ECO:0000256" key="1">
    <source>
        <dbReference type="ARBA" id="ARBA00022860"/>
    </source>
</evidence>
<keyword evidence="1" id="KW-0112">Calmodulin-binding</keyword>
<dbReference type="InterPro" id="IPR000048">
    <property type="entry name" value="IQ_motif_EF-hand-BS"/>
</dbReference>
<proteinExistence type="inferred from homology"/>
<dbReference type="GO" id="GO:0005516">
    <property type="term" value="F:calmodulin binding"/>
    <property type="evidence" value="ECO:0007669"/>
    <property type="project" value="UniProtKB-KW"/>
</dbReference>
<dbReference type="AlphaFoldDB" id="A0A6P6U5L1"/>
<feature type="domain" description="DUF4005" evidence="5">
    <location>
        <begin position="381"/>
        <end position="454"/>
    </location>
</feature>
<organism evidence="6 7">
    <name type="scientific">Coffea arabica</name>
    <name type="common">Arabian coffee</name>
    <dbReference type="NCBI Taxonomy" id="13443"/>
    <lineage>
        <taxon>Eukaryota</taxon>
        <taxon>Viridiplantae</taxon>
        <taxon>Streptophyta</taxon>
        <taxon>Embryophyta</taxon>
        <taxon>Tracheophyta</taxon>
        <taxon>Spermatophyta</taxon>
        <taxon>Magnoliopsida</taxon>
        <taxon>eudicotyledons</taxon>
        <taxon>Gunneridae</taxon>
        <taxon>Pentapetalae</taxon>
        <taxon>asterids</taxon>
        <taxon>lamiids</taxon>
        <taxon>Gentianales</taxon>
        <taxon>Rubiaceae</taxon>
        <taxon>Ixoroideae</taxon>
        <taxon>Gardenieae complex</taxon>
        <taxon>Bertiereae - Coffeeae clade</taxon>
        <taxon>Coffeeae</taxon>
        <taxon>Coffea</taxon>
    </lineage>
</organism>
<evidence type="ECO:0000256" key="3">
    <source>
        <dbReference type="ARBA" id="ARBA00024378"/>
    </source>
</evidence>
<dbReference type="Proteomes" id="UP001652660">
    <property type="component" value="Chromosome 8c"/>
</dbReference>
<accession>A0A6P6U5L1</accession>
<evidence type="ECO:0000259" key="5">
    <source>
        <dbReference type="Pfam" id="PF13178"/>
    </source>
</evidence>
<dbReference type="OrthoDB" id="1686972at2759"/>
<dbReference type="Pfam" id="PF00612">
    <property type="entry name" value="IQ"/>
    <property type="match status" value="2"/>
</dbReference>
<dbReference type="InterPro" id="IPR025064">
    <property type="entry name" value="DUF4005"/>
</dbReference>
<dbReference type="Pfam" id="PF13178">
    <property type="entry name" value="DUF4005"/>
    <property type="match status" value="1"/>
</dbReference>
<evidence type="ECO:0000313" key="7">
    <source>
        <dbReference type="RefSeq" id="XP_027085287.2"/>
    </source>
</evidence>
<dbReference type="SMART" id="SM00015">
    <property type="entry name" value="IQ"/>
    <property type="match status" value="2"/>
</dbReference>
<dbReference type="RefSeq" id="XP_027085287.2">
    <property type="nucleotide sequence ID" value="XM_027229486.2"/>
</dbReference>
<feature type="compositionally biased region" description="Low complexity" evidence="4">
    <location>
        <begin position="19"/>
        <end position="32"/>
    </location>
</feature>
<evidence type="ECO:0000313" key="6">
    <source>
        <dbReference type="Proteomes" id="UP001652660"/>
    </source>
</evidence>
<sequence length="510" mass="55577">MKKASKWLRGLLGLKKPDPSSSSSQAPTTATSKPPPKKKWSFVKSYREKDSNVPIPTENKSRSSSAVVGPAQPSDDNDDSGNHAIAVAAATAAVAEAAVAAAQAAAEVVRLTSSGRAASASNITRMTTSFARGDSSPAHVDESGAGYGNRGEWAAVKIQSHFRAYLSRRALRALRALVKLQALVRGHIVRKHTADILREVQAQMRAVLRVQARASTVRAQVFESPHKSNHIHYPGPATPEKFECISRAKSMKLGENLLFRRNSLKNWKISSYQDSRMDIKSWEHEASSTKTGFRGDEANDKVLEIDTARPQTRHKIRNLFHSSHLSIGSDQCSHSGFTTSKDSTVHQTVPSPSSCEVQSVSPLKFSHDVEDDPFCTAANSPLLHSASSKGGGSKRGPFTPAKSDGSRSCLSGYSDYYYPNYMSCTQSSKAKIRSLSAPKQRPQYERSSSTKRFSMYGYGEPKFSNPQRVSALHASFTSKAYPGSGRLDRLGMPVREEAIGGFSGGQWHRF</sequence>
<feature type="region of interest" description="Disordered" evidence="4">
    <location>
        <begin position="1"/>
        <end position="82"/>
    </location>
</feature>
<gene>
    <name evidence="7" type="primary">LOC113707257</name>
</gene>
<evidence type="ECO:0000256" key="4">
    <source>
        <dbReference type="SAM" id="MobiDB-lite"/>
    </source>
</evidence>